<gene>
    <name evidence="1" type="ORF">H5410_012948</name>
</gene>
<accession>A0A9J6AU38</accession>
<dbReference type="Proteomes" id="UP000824120">
    <property type="component" value="Chromosome 2"/>
</dbReference>
<protein>
    <submittedName>
        <fullName evidence="1">Uncharacterized protein</fullName>
    </submittedName>
</protein>
<reference evidence="1 2" key="1">
    <citation type="submission" date="2020-09" db="EMBL/GenBank/DDBJ databases">
        <title>De no assembly of potato wild relative species, Solanum commersonii.</title>
        <authorList>
            <person name="Cho K."/>
        </authorList>
    </citation>
    <scope>NUCLEOTIDE SEQUENCE [LARGE SCALE GENOMIC DNA]</scope>
    <source>
        <strain evidence="1">LZ3.2</strain>
        <tissue evidence="1">Leaf</tissue>
    </source>
</reference>
<name>A0A9J6AU38_SOLCO</name>
<evidence type="ECO:0000313" key="1">
    <source>
        <dbReference type="EMBL" id="KAG5627730.1"/>
    </source>
</evidence>
<dbReference type="AlphaFoldDB" id="A0A9J6AU38"/>
<dbReference type="EMBL" id="JACXVP010000002">
    <property type="protein sequence ID" value="KAG5627730.1"/>
    <property type="molecule type" value="Genomic_DNA"/>
</dbReference>
<evidence type="ECO:0000313" key="2">
    <source>
        <dbReference type="Proteomes" id="UP000824120"/>
    </source>
</evidence>
<sequence>MDTPRCALDKKNPLSRIGEGQISVGSSLTSSSPIQDLFLICENPDAKVSDCWTEQGWNSSDSLLIGYFTSLYGVCTLEKTSCRSFLVIKNNPCRRSIVSG</sequence>
<comment type="caution">
    <text evidence="1">The sequence shown here is derived from an EMBL/GenBank/DDBJ whole genome shotgun (WGS) entry which is preliminary data.</text>
</comment>
<organism evidence="1 2">
    <name type="scientific">Solanum commersonii</name>
    <name type="common">Commerson's wild potato</name>
    <name type="synonym">Commerson's nightshade</name>
    <dbReference type="NCBI Taxonomy" id="4109"/>
    <lineage>
        <taxon>Eukaryota</taxon>
        <taxon>Viridiplantae</taxon>
        <taxon>Streptophyta</taxon>
        <taxon>Embryophyta</taxon>
        <taxon>Tracheophyta</taxon>
        <taxon>Spermatophyta</taxon>
        <taxon>Magnoliopsida</taxon>
        <taxon>eudicotyledons</taxon>
        <taxon>Gunneridae</taxon>
        <taxon>Pentapetalae</taxon>
        <taxon>asterids</taxon>
        <taxon>lamiids</taxon>
        <taxon>Solanales</taxon>
        <taxon>Solanaceae</taxon>
        <taxon>Solanoideae</taxon>
        <taxon>Solaneae</taxon>
        <taxon>Solanum</taxon>
    </lineage>
</organism>
<keyword evidence="2" id="KW-1185">Reference proteome</keyword>
<proteinExistence type="predicted"/>